<sequence length="176" mass="20688">MEEIILVFPKEELEVRAMEFKKEFLDCGERIINGSFKLDYVDDYAEWLKIIRNNLKKETVNPKWVVSTTFFAVRKSDNKIIGIVNLRHYLNDFYKNSGHIGYSVRPSERRKGYASEILRQILEYAREKGLTEVCVVCKKENEASRKTILKNGGILSRTFKDEGEEHEAFYINTKKH</sequence>
<dbReference type="CDD" id="cd04301">
    <property type="entry name" value="NAT_SF"/>
    <property type="match status" value="1"/>
</dbReference>
<dbReference type="RefSeq" id="WP_010966026.1">
    <property type="nucleotide sequence ID" value="NC_003030.1"/>
</dbReference>
<dbReference type="SUPFAM" id="SSF55729">
    <property type="entry name" value="Acyl-CoA N-acyltransferases (Nat)"/>
    <property type="match status" value="1"/>
</dbReference>
<dbReference type="eggNOG" id="COG3981">
    <property type="taxonomic scope" value="Bacteria"/>
</dbReference>
<protein>
    <submittedName>
        <fullName evidence="2">Predicted acetyltransferase</fullName>
    </submittedName>
</protein>
<dbReference type="PANTHER" id="PTHR39173:SF1">
    <property type="entry name" value="ACETYLTRANSFERASE"/>
    <property type="match status" value="1"/>
</dbReference>
<feature type="domain" description="N-acetyltransferase" evidence="1">
    <location>
        <begin position="13"/>
        <end position="176"/>
    </location>
</feature>
<dbReference type="GO" id="GO:0016747">
    <property type="term" value="F:acyltransferase activity, transferring groups other than amino-acyl groups"/>
    <property type="evidence" value="ECO:0007669"/>
    <property type="project" value="InterPro"/>
</dbReference>
<dbReference type="DNASU" id="1118922"/>
<dbReference type="InterPro" id="IPR016181">
    <property type="entry name" value="Acyl_CoA_acyltransferase"/>
</dbReference>
<dbReference type="Pfam" id="PF13302">
    <property type="entry name" value="Acetyltransf_3"/>
    <property type="match status" value="1"/>
</dbReference>
<gene>
    <name evidence="2" type="ordered locus">CA_C2739</name>
</gene>
<dbReference type="OrthoDB" id="9797989at2"/>
<dbReference type="HOGENOM" id="CLU_113231_1_0_9"/>
<dbReference type="InterPro" id="IPR000182">
    <property type="entry name" value="GNAT_dom"/>
</dbReference>
<dbReference type="PANTHER" id="PTHR39173">
    <property type="entry name" value="ACETYLTRANSFERASE"/>
    <property type="match status" value="1"/>
</dbReference>
<dbReference type="KEGG" id="cac:CA_C2739"/>
<dbReference type="PROSITE" id="PS51186">
    <property type="entry name" value="GNAT"/>
    <property type="match status" value="1"/>
</dbReference>
<dbReference type="Proteomes" id="UP000000814">
    <property type="component" value="Chromosome"/>
</dbReference>
<dbReference type="STRING" id="272562.CA_C2739"/>
<evidence type="ECO:0000313" key="2">
    <source>
        <dbReference type="EMBL" id="AAK80685.1"/>
    </source>
</evidence>
<dbReference type="PIR" id="B97237">
    <property type="entry name" value="B97237"/>
</dbReference>
<dbReference type="Gene3D" id="3.40.630.30">
    <property type="match status" value="1"/>
</dbReference>
<keyword evidence="3" id="KW-1185">Reference proteome</keyword>
<organism evidence="2 3">
    <name type="scientific">Clostridium acetobutylicum (strain ATCC 824 / DSM 792 / JCM 1419 / IAM 19013 / LMG 5710 / NBRC 13948 / NRRL B-527 / VKM B-1787 / 2291 / W)</name>
    <dbReference type="NCBI Taxonomy" id="272562"/>
    <lineage>
        <taxon>Bacteria</taxon>
        <taxon>Bacillati</taxon>
        <taxon>Bacillota</taxon>
        <taxon>Clostridia</taxon>
        <taxon>Eubacteriales</taxon>
        <taxon>Clostridiaceae</taxon>
        <taxon>Clostridium</taxon>
    </lineage>
</organism>
<dbReference type="EMBL" id="AE001437">
    <property type="protein sequence ID" value="AAK80685.1"/>
    <property type="molecule type" value="Genomic_DNA"/>
</dbReference>
<accession>Q97FJ8</accession>
<name>Q97FJ8_CLOAB</name>
<dbReference type="PATRIC" id="fig|272562.8.peg.2928"/>
<proteinExistence type="predicted"/>
<reference evidence="2 3" key="1">
    <citation type="journal article" date="2001" name="J. Bacteriol.">
        <title>Genome sequence and comparative analysis of the solvent-producing bacterium Clostridium acetobutylicum.</title>
        <authorList>
            <person name="Nolling J."/>
            <person name="Breton G."/>
            <person name="Omelchenko M.V."/>
            <person name="Makarova K.S."/>
            <person name="Zeng Q."/>
            <person name="Gibson R."/>
            <person name="Lee H.M."/>
            <person name="Dubois J."/>
            <person name="Qiu D."/>
            <person name="Hitti J."/>
            <person name="Wolf Y.I."/>
            <person name="Tatusov R.L."/>
            <person name="Sabathe F."/>
            <person name="Doucette-Stamm L."/>
            <person name="Soucaille P."/>
            <person name="Daly M.J."/>
            <person name="Bennett G.N."/>
            <person name="Koonin E.V."/>
            <person name="Smith D.R."/>
        </authorList>
    </citation>
    <scope>NUCLEOTIDE SEQUENCE [LARGE SCALE GENOMIC DNA]</scope>
    <source>
        <strain evidence="3">ATCC 824 / DSM 792 / JCM 1419 / LMG 5710 / VKM B-1787</strain>
    </source>
</reference>
<dbReference type="SMR" id="Q97FJ8"/>
<dbReference type="AlphaFoldDB" id="Q97FJ8"/>
<evidence type="ECO:0000259" key="1">
    <source>
        <dbReference type="PROSITE" id="PS51186"/>
    </source>
</evidence>
<evidence type="ECO:0000313" key="3">
    <source>
        <dbReference type="Proteomes" id="UP000000814"/>
    </source>
</evidence>
<dbReference type="GeneID" id="44999227"/>